<feature type="compositionally biased region" description="Low complexity" evidence="1">
    <location>
        <begin position="145"/>
        <end position="163"/>
    </location>
</feature>
<dbReference type="PANTHER" id="PTHR34117:SF1">
    <property type="entry name" value="STYLE CELL-CYCLE INHIBITOR 1"/>
    <property type="match status" value="1"/>
</dbReference>
<feature type="compositionally biased region" description="Basic and acidic residues" evidence="1">
    <location>
        <begin position="20"/>
        <end position="36"/>
    </location>
</feature>
<sequence>MPSHRSRSRSRDRHSRRRDRSRDRSRSRSPDRRVDLPRGASPISESDYFKKFDELRLWLKEEKGKYIGELSSDKTRSYFRKFVKAWNRGKLSRKYYEGIDSSVAQASDQTAFKWSFTSKQTRADGDALRAAREEISAATNAREQSSSATSPGSSSSRARMMGPTLPSASDLTFAREYAAEQQEKERLYQRKRDKAEARDRVEEMVGPKAVGREAMLEKKQLRRENDRAFRERGDEGLDLDESTTMGGGDSFQDRIAKRDAARRRYDQKTDEKTTAIRERANAMKEKEKATMDMFQQLAKQRFG</sequence>
<evidence type="ECO:0000313" key="3">
    <source>
        <dbReference type="Proteomes" id="UP000807342"/>
    </source>
</evidence>
<feature type="region of interest" description="Disordered" evidence="1">
    <location>
        <begin position="135"/>
        <end position="212"/>
    </location>
</feature>
<feature type="compositionally biased region" description="Basic and acidic residues" evidence="1">
    <location>
        <begin position="251"/>
        <end position="273"/>
    </location>
</feature>
<feature type="region of interest" description="Disordered" evidence="1">
    <location>
        <begin position="1"/>
        <end position="44"/>
    </location>
</feature>
<dbReference type="InterPro" id="IPR044688">
    <property type="entry name" value="SCI-1-like"/>
</dbReference>
<proteinExistence type="predicted"/>
<reference evidence="2" key="1">
    <citation type="submission" date="2020-11" db="EMBL/GenBank/DDBJ databases">
        <authorList>
            <consortium name="DOE Joint Genome Institute"/>
            <person name="Ahrendt S."/>
            <person name="Riley R."/>
            <person name="Andreopoulos W."/>
            <person name="Labutti K."/>
            <person name="Pangilinan J."/>
            <person name="Ruiz-Duenas F.J."/>
            <person name="Barrasa J.M."/>
            <person name="Sanchez-Garcia M."/>
            <person name="Camarero S."/>
            <person name="Miyauchi S."/>
            <person name="Serrano A."/>
            <person name="Linde D."/>
            <person name="Babiker R."/>
            <person name="Drula E."/>
            <person name="Ayuso-Fernandez I."/>
            <person name="Pacheco R."/>
            <person name="Padilla G."/>
            <person name="Ferreira P."/>
            <person name="Barriuso J."/>
            <person name="Kellner H."/>
            <person name="Castanera R."/>
            <person name="Alfaro M."/>
            <person name="Ramirez L."/>
            <person name="Pisabarro A.G."/>
            <person name="Kuo A."/>
            <person name="Tritt A."/>
            <person name="Lipzen A."/>
            <person name="He G."/>
            <person name="Yan M."/>
            <person name="Ng V."/>
            <person name="Cullen D."/>
            <person name="Martin F."/>
            <person name="Rosso M.-N."/>
            <person name="Henrissat B."/>
            <person name="Hibbett D."/>
            <person name="Martinez A.T."/>
            <person name="Grigoriev I.V."/>
        </authorList>
    </citation>
    <scope>NUCLEOTIDE SEQUENCE</scope>
    <source>
        <strain evidence="2">MF-IS2</strain>
    </source>
</reference>
<dbReference type="EMBL" id="MU151495">
    <property type="protein sequence ID" value="KAF9443278.1"/>
    <property type="molecule type" value="Genomic_DNA"/>
</dbReference>
<gene>
    <name evidence="2" type="ORF">P691DRAFT_843329</name>
</gene>
<feature type="region of interest" description="Disordered" evidence="1">
    <location>
        <begin position="224"/>
        <end position="273"/>
    </location>
</feature>
<keyword evidence="3" id="KW-1185">Reference proteome</keyword>
<dbReference type="Proteomes" id="UP000807342">
    <property type="component" value="Unassembled WGS sequence"/>
</dbReference>
<dbReference type="AlphaFoldDB" id="A0A9P5X2G1"/>
<protein>
    <recommendedName>
        <fullName evidence="4">Splicing arginine serine-rich 12</fullName>
    </recommendedName>
</protein>
<evidence type="ECO:0000313" key="2">
    <source>
        <dbReference type="EMBL" id="KAF9443278.1"/>
    </source>
</evidence>
<comment type="caution">
    <text evidence="2">The sequence shown here is derived from an EMBL/GenBank/DDBJ whole genome shotgun (WGS) entry which is preliminary data.</text>
</comment>
<feature type="compositionally biased region" description="Basic and acidic residues" evidence="1">
    <location>
        <begin position="177"/>
        <end position="212"/>
    </location>
</feature>
<evidence type="ECO:0008006" key="4">
    <source>
        <dbReference type="Google" id="ProtNLM"/>
    </source>
</evidence>
<organism evidence="2 3">
    <name type="scientific">Macrolepiota fuliginosa MF-IS2</name>
    <dbReference type="NCBI Taxonomy" id="1400762"/>
    <lineage>
        <taxon>Eukaryota</taxon>
        <taxon>Fungi</taxon>
        <taxon>Dikarya</taxon>
        <taxon>Basidiomycota</taxon>
        <taxon>Agaricomycotina</taxon>
        <taxon>Agaricomycetes</taxon>
        <taxon>Agaricomycetidae</taxon>
        <taxon>Agaricales</taxon>
        <taxon>Agaricineae</taxon>
        <taxon>Agaricaceae</taxon>
        <taxon>Macrolepiota</taxon>
    </lineage>
</organism>
<evidence type="ECO:0000256" key="1">
    <source>
        <dbReference type="SAM" id="MobiDB-lite"/>
    </source>
</evidence>
<accession>A0A9P5X2G1</accession>
<dbReference type="OrthoDB" id="2139939at2759"/>
<name>A0A9P5X2G1_9AGAR</name>
<feature type="compositionally biased region" description="Basic and acidic residues" evidence="1">
    <location>
        <begin position="224"/>
        <end position="235"/>
    </location>
</feature>
<feature type="compositionally biased region" description="Basic residues" evidence="1">
    <location>
        <begin position="1"/>
        <end position="19"/>
    </location>
</feature>
<dbReference type="PANTHER" id="PTHR34117">
    <property type="entry name" value="STYLE CELL-CYCLE INHIBITOR 1"/>
    <property type="match status" value="1"/>
</dbReference>